<protein>
    <recommendedName>
        <fullName evidence="1">ABM domain-containing protein</fullName>
    </recommendedName>
</protein>
<dbReference type="InterPro" id="IPR011008">
    <property type="entry name" value="Dimeric_a/b-barrel"/>
</dbReference>
<proteinExistence type="predicted"/>
<evidence type="ECO:0000313" key="3">
    <source>
        <dbReference type="Proteomes" id="UP000799118"/>
    </source>
</evidence>
<dbReference type="PROSITE" id="PS51725">
    <property type="entry name" value="ABM"/>
    <property type="match status" value="1"/>
</dbReference>
<reference evidence="2" key="1">
    <citation type="journal article" date="2019" name="Environ. Microbiol.">
        <title>Fungal ecological strategies reflected in gene transcription - a case study of two litter decomposers.</title>
        <authorList>
            <person name="Barbi F."/>
            <person name="Kohler A."/>
            <person name="Barry K."/>
            <person name="Baskaran P."/>
            <person name="Daum C."/>
            <person name="Fauchery L."/>
            <person name="Ihrmark K."/>
            <person name="Kuo A."/>
            <person name="LaButti K."/>
            <person name="Lipzen A."/>
            <person name="Morin E."/>
            <person name="Grigoriev I.V."/>
            <person name="Henrissat B."/>
            <person name="Lindahl B."/>
            <person name="Martin F."/>
        </authorList>
    </citation>
    <scope>NUCLEOTIDE SEQUENCE</scope>
    <source>
        <strain evidence="2">JB14</strain>
    </source>
</reference>
<gene>
    <name evidence="2" type="ORF">BT96DRAFT_185301</name>
</gene>
<evidence type="ECO:0000259" key="1">
    <source>
        <dbReference type="PROSITE" id="PS51725"/>
    </source>
</evidence>
<dbReference type="SUPFAM" id="SSF54909">
    <property type="entry name" value="Dimeric alpha+beta barrel"/>
    <property type="match status" value="1"/>
</dbReference>
<sequence length="117" mass="12923">MSFVTPPPKTTPSGKISIIVTGRVKAGKEEILTEVLKNNRKRANSDEEPGTLSFRVTRRLDSEGKFSPVFVVIEEYASDAAFKEHLAGPGFEGFAKALKEHDFFEDGSLSIDYVDDI</sequence>
<dbReference type="Proteomes" id="UP000799118">
    <property type="component" value="Unassembled WGS sequence"/>
</dbReference>
<accession>A0A6A4HBK0</accession>
<name>A0A6A4HBK0_9AGAR</name>
<dbReference type="EMBL" id="ML769547">
    <property type="protein sequence ID" value="KAE9394607.1"/>
    <property type="molecule type" value="Genomic_DNA"/>
</dbReference>
<organism evidence="2 3">
    <name type="scientific">Gymnopus androsaceus JB14</name>
    <dbReference type="NCBI Taxonomy" id="1447944"/>
    <lineage>
        <taxon>Eukaryota</taxon>
        <taxon>Fungi</taxon>
        <taxon>Dikarya</taxon>
        <taxon>Basidiomycota</taxon>
        <taxon>Agaricomycotina</taxon>
        <taxon>Agaricomycetes</taxon>
        <taxon>Agaricomycetidae</taxon>
        <taxon>Agaricales</taxon>
        <taxon>Marasmiineae</taxon>
        <taxon>Omphalotaceae</taxon>
        <taxon>Gymnopus</taxon>
    </lineage>
</organism>
<evidence type="ECO:0000313" key="2">
    <source>
        <dbReference type="EMBL" id="KAE9394607.1"/>
    </source>
</evidence>
<keyword evidence="3" id="KW-1185">Reference proteome</keyword>
<dbReference type="Gene3D" id="3.30.70.100">
    <property type="match status" value="1"/>
</dbReference>
<feature type="domain" description="ABM" evidence="1">
    <location>
        <begin position="16"/>
        <end position="112"/>
    </location>
</feature>
<dbReference type="OrthoDB" id="2968776at2759"/>
<dbReference type="InterPro" id="IPR007138">
    <property type="entry name" value="ABM_dom"/>
</dbReference>
<dbReference type="Pfam" id="PF03992">
    <property type="entry name" value="ABM"/>
    <property type="match status" value="1"/>
</dbReference>
<dbReference type="AlphaFoldDB" id="A0A6A4HBK0"/>